<dbReference type="AlphaFoldDB" id="A0A9N9L4L7"/>
<protein>
    <recommendedName>
        <fullName evidence="6">Mid2 domain-containing protein</fullName>
    </recommendedName>
</protein>
<keyword evidence="3" id="KW-0732">Signal</keyword>
<keyword evidence="5" id="KW-1185">Reference proteome</keyword>
<organism evidence="4 5">
    <name type="scientific">Hymenoscyphus fraxineus</name>
    <dbReference type="NCBI Taxonomy" id="746836"/>
    <lineage>
        <taxon>Eukaryota</taxon>
        <taxon>Fungi</taxon>
        <taxon>Dikarya</taxon>
        <taxon>Ascomycota</taxon>
        <taxon>Pezizomycotina</taxon>
        <taxon>Leotiomycetes</taxon>
        <taxon>Helotiales</taxon>
        <taxon>Helotiaceae</taxon>
        <taxon>Hymenoscyphus</taxon>
    </lineage>
</organism>
<evidence type="ECO:0000256" key="3">
    <source>
        <dbReference type="SAM" id="SignalP"/>
    </source>
</evidence>
<dbReference type="EMBL" id="CAJVRL010000079">
    <property type="protein sequence ID" value="CAG8957452.1"/>
    <property type="molecule type" value="Genomic_DNA"/>
</dbReference>
<keyword evidence="2" id="KW-0812">Transmembrane</keyword>
<keyword evidence="2" id="KW-1133">Transmembrane helix</keyword>
<evidence type="ECO:0000313" key="5">
    <source>
        <dbReference type="Proteomes" id="UP000696280"/>
    </source>
</evidence>
<evidence type="ECO:0000256" key="1">
    <source>
        <dbReference type="SAM" id="MobiDB-lite"/>
    </source>
</evidence>
<feature type="region of interest" description="Disordered" evidence="1">
    <location>
        <begin position="165"/>
        <end position="208"/>
    </location>
</feature>
<evidence type="ECO:0008006" key="6">
    <source>
        <dbReference type="Google" id="ProtNLM"/>
    </source>
</evidence>
<comment type="caution">
    <text evidence="4">The sequence shown here is derived from an EMBL/GenBank/DDBJ whole genome shotgun (WGS) entry which is preliminary data.</text>
</comment>
<reference evidence="4" key="1">
    <citation type="submission" date="2021-07" db="EMBL/GenBank/DDBJ databases">
        <authorList>
            <person name="Durling M."/>
        </authorList>
    </citation>
    <scope>NUCLEOTIDE SEQUENCE</scope>
</reference>
<gene>
    <name evidence="4" type="ORF">HYFRA_00011433</name>
</gene>
<proteinExistence type="predicted"/>
<dbReference type="Proteomes" id="UP000696280">
    <property type="component" value="Unassembled WGS sequence"/>
</dbReference>
<accession>A0A9N9L4L7</accession>
<name>A0A9N9L4L7_9HELO</name>
<keyword evidence="2" id="KW-0472">Membrane</keyword>
<feature type="transmembrane region" description="Helical" evidence="2">
    <location>
        <begin position="132"/>
        <end position="154"/>
    </location>
</feature>
<evidence type="ECO:0000256" key="2">
    <source>
        <dbReference type="SAM" id="Phobius"/>
    </source>
</evidence>
<evidence type="ECO:0000313" key="4">
    <source>
        <dbReference type="EMBL" id="CAG8957452.1"/>
    </source>
</evidence>
<dbReference type="OrthoDB" id="10316672at2759"/>
<feature type="chain" id="PRO_5040494154" description="Mid2 domain-containing protein" evidence="3">
    <location>
        <begin position="28"/>
        <end position="208"/>
    </location>
</feature>
<feature type="compositionally biased region" description="Basic and acidic residues" evidence="1">
    <location>
        <begin position="171"/>
        <end position="208"/>
    </location>
</feature>
<sequence length="208" mass="21807">MSYIIRQLCFASLLYPLFSMSPEGALGQPLSTSGKFPVADGLPLMGPLTPREKIALAADSIASAVFTPALKSNIPTSTASIPTPNGASNTSSAIVPSSTNEFAGFQPVATSTLVPFQSATPQRVGISTGAKAGIAIGIGLGVAVLIAVASWLCLKKRRSLAKRSSVDSEMLDLKGGDSTRHERKAPHGQEMDDKKDDYTMRGPYDKLP</sequence>
<feature type="signal peptide" evidence="3">
    <location>
        <begin position="1"/>
        <end position="27"/>
    </location>
</feature>